<dbReference type="PANTHER" id="PTHR38436:SF1">
    <property type="entry name" value="ESTER CYCLASE"/>
    <property type="match status" value="1"/>
</dbReference>
<dbReference type="SUPFAM" id="SSF54427">
    <property type="entry name" value="NTF2-like"/>
    <property type="match status" value="1"/>
</dbReference>
<dbReference type="RefSeq" id="WP_089609193.1">
    <property type="nucleotide sequence ID" value="NZ_CP022121.1"/>
</dbReference>
<proteinExistence type="predicted"/>
<dbReference type="InterPro" id="IPR032710">
    <property type="entry name" value="NTF2-like_dom_sf"/>
</dbReference>
<gene>
    <name evidence="1" type="ORF">NVS47_08435</name>
</gene>
<dbReference type="EMBL" id="JANPWE010000003">
    <property type="protein sequence ID" value="MCR6545536.1"/>
    <property type="molecule type" value="Genomic_DNA"/>
</dbReference>
<dbReference type="Gene3D" id="3.10.450.50">
    <property type="match status" value="1"/>
</dbReference>
<dbReference type="Pfam" id="PF07366">
    <property type="entry name" value="SnoaL"/>
    <property type="match status" value="1"/>
</dbReference>
<sequence length="135" mass="14878">MMSNEKMKMAVKNLIESDTVDIIGELCAPDFVGHMPGMPEPVDRSGFMNFAAMLYSAFPDLHHDVEVQLAENDLMALCVKVSGTHQGEFQGIPATGKKVVFIDLIITRLENGKAKELWAQFDISGLLQQLGVQQV</sequence>
<evidence type="ECO:0000313" key="2">
    <source>
        <dbReference type="Proteomes" id="UP001524944"/>
    </source>
</evidence>
<evidence type="ECO:0000313" key="1">
    <source>
        <dbReference type="EMBL" id="MCR6545536.1"/>
    </source>
</evidence>
<keyword evidence="2" id="KW-1185">Reference proteome</keyword>
<organism evidence="1 2">
    <name type="scientific">Dehalobacterium formicoaceticum</name>
    <dbReference type="NCBI Taxonomy" id="51515"/>
    <lineage>
        <taxon>Bacteria</taxon>
        <taxon>Bacillati</taxon>
        <taxon>Bacillota</taxon>
        <taxon>Clostridia</taxon>
        <taxon>Eubacteriales</taxon>
        <taxon>Peptococcaceae</taxon>
        <taxon>Dehalobacterium</taxon>
    </lineage>
</organism>
<dbReference type="InterPro" id="IPR009959">
    <property type="entry name" value="Cyclase_SnoaL-like"/>
</dbReference>
<name>A0ABT1Y4W3_9FIRM</name>
<protein>
    <submittedName>
        <fullName evidence="1">Ester cyclase</fullName>
    </submittedName>
</protein>
<accession>A0ABT1Y4W3</accession>
<reference evidence="1 2" key="1">
    <citation type="submission" date="2022-08" db="EMBL/GenBank/DDBJ databases">
        <title>Proteogenomics of the novel Dehalobacterium formicoaceticum strain EZ94 highlights a key role of methyltransferases during anaerobic dichloromethane degradation.</title>
        <authorList>
            <person name="Wasmund K."/>
        </authorList>
    </citation>
    <scope>NUCLEOTIDE SEQUENCE [LARGE SCALE GENOMIC DNA]</scope>
    <source>
        <strain evidence="1 2">EZ94</strain>
    </source>
</reference>
<comment type="caution">
    <text evidence="1">The sequence shown here is derived from an EMBL/GenBank/DDBJ whole genome shotgun (WGS) entry which is preliminary data.</text>
</comment>
<dbReference type="Proteomes" id="UP001524944">
    <property type="component" value="Unassembled WGS sequence"/>
</dbReference>
<dbReference type="PANTHER" id="PTHR38436">
    <property type="entry name" value="POLYKETIDE CYCLASE SNOAL-LIKE DOMAIN"/>
    <property type="match status" value="1"/>
</dbReference>